<dbReference type="InterPro" id="IPR001387">
    <property type="entry name" value="Cro/C1-type_HTH"/>
</dbReference>
<dbReference type="InterPro" id="IPR043917">
    <property type="entry name" value="DUF5753"/>
</dbReference>
<dbReference type="GO" id="GO:0003677">
    <property type="term" value="F:DNA binding"/>
    <property type="evidence" value="ECO:0007669"/>
    <property type="project" value="InterPro"/>
</dbReference>
<dbReference type="Pfam" id="PF19054">
    <property type="entry name" value="DUF5753"/>
    <property type="match status" value="1"/>
</dbReference>
<keyword evidence="3" id="KW-1185">Reference proteome</keyword>
<organism evidence="2 3">
    <name type="scientific">Micromonospora craniellae</name>
    <dbReference type="NCBI Taxonomy" id="2294034"/>
    <lineage>
        <taxon>Bacteria</taxon>
        <taxon>Bacillati</taxon>
        <taxon>Actinomycetota</taxon>
        <taxon>Actinomycetes</taxon>
        <taxon>Micromonosporales</taxon>
        <taxon>Micromonosporaceae</taxon>
        <taxon>Micromonospora</taxon>
    </lineage>
</organism>
<accession>A0A372FVE9</accession>
<dbReference type="Gene3D" id="1.10.260.40">
    <property type="entry name" value="lambda repressor-like DNA-binding domains"/>
    <property type="match status" value="1"/>
</dbReference>
<gene>
    <name evidence="2" type="ORF">D0Q02_20425</name>
</gene>
<dbReference type="Pfam" id="PF13560">
    <property type="entry name" value="HTH_31"/>
    <property type="match status" value="1"/>
</dbReference>
<dbReference type="EMBL" id="QVFU01000025">
    <property type="protein sequence ID" value="RFS44767.1"/>
    <property type="molecule type" value="Genomic_DNA"/>
</dbReference>
<dbReference type="OrthoDB" id="3458445at2"/>
<comment type="caution">
    <text evidence="2">The sequence shown here is derived from an EMBL/GenBank/DDBJ whole genome shotgun (WGS) entry which is preliminary data.</text>
</comment>
<reference evidence="2 3" key="1">
    <citation type="submission" date="2018-08" db="EMBL/GenBank/DDBJ databases">
        <title>Verrucosispora craniellae sp. nov., isolated from a marine sponge in the South China Sea.</title>
        <authorList>
            <person name="Li L."/>
            <person name="Lin H.W."/>
        </authorList>
    </citation>
    <scope>NUCLEOTIDE SEQUENCE [LARGE SCALE GENOMIC DNA]</scope>
    <source>
        <strain evidence="2 3">LHW63014</strain>
    </source>
</reference>
<sequence length="287" mass="32442">MGSVTTRPGPTLRAQWLGQQIKELREAAGITLKQAGEYLERDPSTVSRFESAEYPIRRADLLALLDFYSVSDQRRREGLLNLREEVWQKGWWDGFADAVDRRFIDYVWLESRAQAIHSFDDTLLPGLLQTNRYAEAAIRAADPDLADEQVKRAVELRIKRQQVLTGDSPTQLHAILDEALLLRTVHSPETMRDQLRHLGDCAQKPNVEIRVLPFRVDAHASPAGAFKVFTLVEPYPDVAYTETLGGAIFVETPGAERFVQTYDRLQRVTLSPEESAERISAAAKETP</sequence>
<dbReference type="AlphaFoldDB" id="A0A372FVE9"/>
<dbReference type="PROSITE" id="PS50943">
    <property type="entry name" value="HTH_CROC1"/>
    <property type="match status" value="1"/>
</dbReference>
<dbReference type="SUPFAM" id="SSF47413">
    <property type="entry name" value="lambda repressor-like DNA-binding domains"/>
    <property type="match status" value="1"/>
</dbReference>
<dbReference type="InterPro" id="IPR010982">
    <property type="entry name" value="Lambda_DNA-bd_dom_sf"/>
</dbReference>
<proteinExistence type="predicted"/>
<protein>
    <submittedName>
        <fullName evidence="2">XRE family transcriptional regulator</fullName>
    </submittedName>
</protein>
<name>A0A372FVE9_9ACTN</name>
<evidence type="ECO:0000259" key="1">
    <source>
        <dbReference type="PROSITE" id="PS50943"/>
    </source>
</evidence>
<dbReference type="Proteomes" id="UP000262621">
    <property type="component" value="Unassembled WGS sequence"/>
</dbReference>
<evidence type="ECO:0000313" key="2">
    <source>
        <dbReference type="EMBL" id="RFS44767.1"/>
    </source>
</evidence>
<evidence type="ECO:0000313" key="3">
    <source>
        <dbReference type="Proteomes" id="UP000262621"/>
    </source>
</evidence>
<dbReference type="CDD" id="cd00093">
    <property type="entry name" value="HTH_XRE"/>
    <property type="match status" value="1"/>
</dbReference>
<dbReference type="SMART" id="SM00530">
    <property type="entry name" value="HTH_XRE"/>
    <property type="match status" value="1"/>
</dbReference>
<feature type="domain" description="HTH cro/C1-type" evidence="1">
    <location>
        <begin position="21"/>
        <end position="74"/>
    </location>
</feature>